<gene>
    <name evidence="8" type="ORF">C6P45_002877</name>
</gene>
<dbReference type="SUPFAM" id="SSF57701">
    <property type="entry name" value="Zn2/Cys6 DNA-binding domain"/>
    <property type="match status" value="1"/>
</dbReference>
<dbReference type="GO" id="GO:0005634">
    <property type="term" value="C:nucleus"/>
    <property type="evidence" value="ECO:0007669"/>
    <property type="project" value="UniProtKB-SubCell"/>
</dbReference>
<evidence type="ECO:0000313" key="9">
    <source>
        <dbReference type="Proteomes" id="UP000750334"/>
    </source>
</evidence>
<organism evidence="8 9">
    <name type="scientific">Maudiozyma exigua</name>
    <name type="common">Yeast</name>
    <name type="synonym">Kazachstania exigua</name>
    <dbReference type="NCBI Taxonomy" id="34358"/>
    <lineage>
        <taxon>Eukaryota</taxon>
        <taxon>Fungi</taxon>
        <taxon>Dikarya</taxon>
        <taxon>Ascomycota</taxon>
        <taxon>Saccharomycotina</taxon>
        <taxon>Saccharomycetes</taxon>
        <taxon>Saccharomycetales</taxon>
        <taxon>Saccharomycetaceae</taxon>
        <taxon>Maudiozyma</taxon>
    </lineage>
</organism>
<keyword evidence="4" id="KW-0238">DNA-binding</keyword>
<dbReference type="InterPro" id="IPR050987">
    <property type="entry name" value="AtrR-like"/>
</dbReference>
<keyword evidence="2" id="KW-0479">Metal-binding</keyword>
<comment type="caution">
    <text evidence="8">The sequence shown here is derived from an EMBL/GenBank/DDBJ whole genome shotgun (WGS) entry which is preliminary data.</text>
</comment>
<dbReference type="InterPro" id="IPR007219">
    <property type="entry name" value="XnlR_reg_dom"/>
</dbReference>
<dbReference type="Pfam" id="PF04082">
    <property type="entry name" value="Fungal_trans"/>
    <property type="match status" value="1"/>
</dbReference>
<dbReference type="Proteomes" id="UP000750334">
    <property type="component" value="Unassembled WGS sequence"/>
</dbReference>
<feature type="region of interest" description="Disordered" evidence="6">
    <location>
        <begin position="304"/>
        <end position="325"/>
    </location>
</feature>
<keyword evidence="5" id="KW-0539">Nucleus</keyword>
<evidence type="ECO:0000256" key="5">
    <source>
        <dbReference type="ARBA" id="ARBA00023242"/>
    </source>
</evidence>
<sequence>MKLGDPNFSSRINNTNRASTTNSRNNNDILINPLSSNNIGIYKSDMNRHIPNPQVGIPQNNNANNGISNDIINIGTSELRFNNRILNAPKPYMSGVYQAESPENNNIRSTTQHVPPNTHNAYYLPRRLLNISSNIMNPTSFGGAMMNSTVHSAMGTQYQSHQTMDPATVNVMPDPYLFRSPEPTDHMNMMNIYSHNPQLQEIPIQFQLNQQQYQQQQFQQQFPQPPLPPSSSPSHPPQLQQQQPHFITNKRRVTRACDYCRKRKIRCDPVNPATNKCTNCFKNDFECTFFFHEELERKKREAQLKELSNTDGSSTSSPDTVSHSNQNAADTLLTDDNNLTDELTNSKDPKVKKFMTIMNKRVLIIERKLKTTDNISKNMQPMLDKLVAADGTIFNEYQFVTRMIPRKYTRRLITPLVMKWILRETPTDESPEEYIKPIEKMFDHSIKWYLIQKKRIVNFSSFLNRKNGMKMYPLPDRDLTDILRCFYESVVHTSLIDHLSSTEIFQISQKYFVGGPHTLSFSETFFMNICIFGGIKFAVFQGINRNFLPDVEILKKVATEMFCNVMLSYNISNEGSADLLYLKGLLVLSKLCHLMLNSQIAYEILEQARRVALALGLNKDESYKNIPPNMVITRKGIWAYMLCRDRSLASDLSKPFLIKDSYLDYQHGNANTAIFEDIIQYHSKSTTINGKRSSITDADLQKITNSKDTRECLDVLGTYSEYIPFIINYHGFYLFELDAIIYKSCYYINTTNNVSFEEKFDEVVHINDRLRIWLESLSPAMRLDTYEEYFNLLKLKKTGNGIDHQYEGLCTRVLTSHLHFYSLSLTIAQFALSMIRDNAEASMRSKKDTKKLMIAFERQYLDSAEQILIIFKKFSSVSIRYLEIREYVMSTIFTLILNVIDNQGDKDRFIANALIIKNLQNTYTYMVNLTKEDFVADGVKFVVDLFFFAFLMKSAVLSFNSKNDLAGSYGFQPEDYDETIEILTNIMEKVKQNEIAAFKSRITSAIRPGSNAILTDITKEFLELLESEEYILNDQKINRKPTPNLKDLYDVVSMHPFRWDTYSLPQTVQSGPSADNLRDSLFDNNDGFFSHFPYSEFFYDRNFSFDETLSELDL</sequence>
<reference evidence="8 9" key="1">
    <citation type="submission" date="2020-11" db="EMBL/GenBank/DDBJ databases">
        <title>Kefir isolates.</title>
        <authorList>
            <person name="Marcisauskas S."/>
            <person name="Kim Y."/>
            <person name="Blasche S."/>
        </authorList>
    </citation>
    <scope>NUCLEOTIDE SEQUENCE [LARGE SCALE GENOMIC DNA]</scope>
    <source>
        <strain evidence="8 9">OG2</strain>
    </source>
</reference>
<dbReference type="GO" id="GO:0045944">
    <property type="term" value="P:positive regulation of transcription by RNA polymerase II"/>
    <property type="evidence" value="ECO:0007669"/>
    <property type="project" value="UniProtKB-ARBA"/>
</dbReference>
<keyword evidence="9" id="KW-1185">Reference proteome</keyword>
<dbReference type="GO" id="GO:0000981">
    <property type="term" value="F:DNA-binding transcription factor activity, RNA polymerase II-specific"/>
    <property type="evidence" value="ECO:0007669"/>
    <property type="project" value="InterPro"/>
</dbReference>
<evidence type="ECO:0000256" key="6">
    <source>
        <dbReference type="SAM" id="MobiDB-lite"/>
    </source>
</evidence>
<feature type="compositionally biased region" description="Pro residues" evidence="6">
    <location>
        <begin position="223"/>
        <end position="236"/>
    </location>
</feature>
<dbReference type="Pfam" id="PF00172">
    <property type="entry name" value="Zn_clus"/>
    <property type="match status" value="1"/>
</dbReference>
<feature type="compositionally biased region" description="Low complexity" evidence="6">
    <location>
        <begin position="309"/>
        <end position="325"/>
    </location>
</feature>
<evidence type="ECO:0000256" key="3">
    <source>
        <dbReference type="ARBA" id="ARBA00022833"/>
    </source>
</evidence>
<dbReference type="PANTHER" id="PTHR46910">
    <property type="entry name" value="TRANSCRIPTION FACTOR PDR1"/>
    <property type="match status" value="1"/>
</dbReference>
<dbReference type="GO" id="GO:0008270">
    <property type="term" value="F:zinc ion binding"/>
    <property type="evidence" value="ECO:0007669"/>
    <property type="project" value="InterPro"/>
</dbReference>
<dbReference type="OrthoDB" id="2123952at2759"/>
<dbReference type="SMART" id="SM00066">
    <property type="entry name" value="GAL4"/>
    <property type="match status" value="1"/>
</dbReference>
<evidence type="ECO:0000259" key="7">
    <source>
        <dbReference type="PROSITE" id="PS50048"/>
    </source>
</evidence>
<evidence type="ECO:0000256" key="4">
    <source>
        <dbReference type="ARBA" id="ARBA00023125"/>
    </source>
</evidence>
<dbReference type="PROSITE" id="PS00463">
    <property type="entry name" value="ZN2_CY6_FUNGAL_1"/>
    <property type="match status" value="1"/>
</dbReference>
<proteinExistence type="predicted"/>
<feature type="region of interest" description="Disordered" evidence="6">
    <location>
        <begin position="1"/>
        <end position="29"/>
    </location>
</feature>
<accession>A0A9P7BCQ7</accession>
<feature type="region of interest" description="Disordered" evidence="6">
    <location>
        <begin position="210"/>
        <end position="248"/>
    </location>
</feature>
<comment type="subcellular location">
    <subcellularLocation>
        <location evidence="1">Nucleus</location>
    </subcellularLocation>
</comment>
<feature type="compositionally biased region" description="Low complexity" evidence="6">
    <location>
        <begin position="9"/>
        <end position="27"/>
    </location>
</feature>
<keyword evidence="3" id="KW-0862">Zinc</keyword>
<evidence type="ECO:0000256" key="1">
    <source>
        <dbReference type="ARBA" id="ARBA00004123"/>
    </source>
</evidence>
<protein>
    <recommendedName>
        <fullName evidence="7">Zn(2)-C6 fungal-type domain-containing protein</fullName>
    </recommendedName>
</protein>
<feature type="compositionally biased region" description="Low complexity" evidence="6">
    <location>
        <begin position="210"/>
        <end position="222"/>
    </location>
</feature>
<dbReference type="CDD" id="cd00067">
    <property type="entry name" value="GAL4"/>
    <property type="match status" value="1"/>
</dbReference>
<dbReference type="GO" id="GO:0006351">
    <property type="term" value="P:DNA-templated transcription"/>
    <property type="evidence" value="ECO:0007669"/>
    <property type="project" value="InterPro"/>
</dbReference>
<dbReference type="Gene3D" id="4.10.240.10">
    <property type="entry name" value="Zn(2)-C6 fungal-type DNA-binding domain"/>
    <property type="match status" value="1"/>
</dbReference>
<name>A0A9P7BCQ7_MAUEX</name>
<evidence type="ECO:0000256" key="2">
    <source>
        <dbReference type="ARBA" id="ARBA00022723"/>
    </source>
</evidence>
<dbReference type="InterPro" id="IPR001138">
    <property type="entry name" value="Zn2Cys6_DnaBD"/>
</dbReference>
<dbReference type="CDD" id="cd12148">
    <property type="entry name" value="fungal_TF_MHR"/>
    <property type="match status" value="1"/>
</dbReference>
<evidence type="ECO:0000313" key="8">
    <source>
        <dbReference type="EMBL" id="KAG0670082.1"/>
    </source>
</evidence>
<dbReference type="EMBL" id="PUHR01000028">
    <property type="protein sequence ID" value="KAG0670082.1"/>
    <property type="molecule type" value="Genomic_DNA"/>
</dbReference>
<dbReference type="GO" id="GO:0003677">
    <property type="term" value="F:DNA binding"/>
    <property type="evidence" value="ECO:0007669"/>
    <property type="project" value="UniProtKB-KW"/>
</dbReference>
<dbReference type="PANTHER" id="PTHR46910:SF3">
    <property type="entry name" value="HALOTOLERANCE PROTEIN 9-RELATED"/>
    <property type="match status" value="1"/>
</dbReference>
<dbReference type="PROSITE" id="PS50048">
    <property type="entry name" value="ZN2_CY6_FUNGAL_2"/>
    <property type="match status" value="1"/>
</dbReference>
<dbReference type="InterPro" id="IPR036864">
    <property type="entry name" value="Zn2-C6_fun-type_DNA-bd_sf"/>
</dbReference>
<feature type="domain" description="Zn(2)-C6 fungal-type" evidence="7">
    <location>
        <begin position="256"/>
        <end position="289"/>
    </location>
</feature>
<dbReference type="AlphaFoldDB" id="A0A9P7BCQ7"/>